<keyword evidence="7" id="KW-1185">Reference proteome</keyword>
<evidence type="ECO:0000313" key="7">
    <source>
        <dbReference type="Proteomes" id="UP001628179"/>
    </source>
</evidence>
<dbReference type="SUPFAM" id="SSF51735">
    <property type="entry name" value="NAD(P)-binding Rossmann-fold domains"/>
    <property type="match status" value="1"/>
</dbReference>
<feature type="region of interest" description="Disordered" evidence="4">
    <location>
        <begin position="413"/>
        <end position="456"/>
    </location>
</feature>
<gene>
    <name evidence="6" type="ORF">MFIFM68171_10366</name>
</gene>
<organism evidence="6 7">
    <name type="scientific">Madurella fahalii</name>
    <dbReference type="NCBI Taxonomy" id="1157608"/>
    <lineage>
        <taxon>Eukaryota</taxon>
        <taxon>Fungi</taxon>
        <taxon>Dikarya</taxon>
        <taxon>Ascomycota</taxon>
        <taxon>Pezizomycotina</taxon>
        <taxon>Sordariomycetes</taxon>
        <taxon>Sordariomycetidae</taxon>
        <taxon>Sordariales</taxon>
        <taxon>Sordariales incertae sedis</taxon>
        <taxon>Madurella</taxon>
    </lineage>
</organism>
<reference evidence="6 7" key="1">
    <citation type="submission" date="2024-09" db="EMBL/GenBank/DDBJ databases">
        <title>Itraconazole resistance in Madurella fahalii resulting from another homologue of gene encoding cytochrome P450 14-alpha sterol demethylase (CYP51).</title>
        <authorList>
            <person name="Yoshioka I."/>
            <person name="Fahal A.H."/>
            <person name="Kaneko S."/>
            <person name="Yaguchi T."/>
        </authorList>
    </citation>
    <scope>NUCLEOTIDE SEQUENCE [LARGE SCALE GENOMIC DNA]</scope>
    <source>
        <strain evidence="6 7">IFM 68171</strain>
    </source>
</reference>
<keyword evidence="2" id="KW-0520">NAD</keyword>
<proteinExistence type="predicted"/>
<comment type="cofactor">
    <cofactor evidence="1">
        <name>NAD(+)</name>
        <dbReference type="ChEBI" id="CHEBI:57540"/>
    </cofactor>
</comment>
<evidence type="ECO:0000313" key="6">
    <source>
        <dbReference type="EMBL" id="GAB1320156.1"/>
    </source>
</evidence>
<evidence type="ECO:0000256" key="2">
    <source>
        <dbReference type="ARBA" id="ARBA00023027"/>
    </source>
</evidence>
<sequence length="456" mass="50301">MTIAVGLNSPKAVANGFRRANGFFEDYGVWKEAPVLIGTTKFEPLPDVKNIMITGGAGFIACWLVRHLTLTYPHAYNIVSFDKLDYCSSLNNTRILNDRRNFTFYQGDVTNPSEVVDCLERHNIDTIFHFAAQSHVDLSFGNSYAFTHTNVYGTHVLLESAKRVGVKRFIHVSTDEVYGEVKDDDDDLLESSILAPTNPYAASKAAAEMLVHSYQKSFKLPAIIVRSNNVYGPHQYPEKIIPKFTCLLARGKPVVLHGDGSPTRRYLYAGDAADAFDTILHKGQLGHIYNVGSHDEISNLALCRKLLAEMDIIPLPRGGAVGGAAGGGGGGGEEEEREFGRWVKYTHDRPFNDHRYAVDATKLRRLGWEQKTSFEQGLRVTVEWYRRFGERWWGDISKVLSPFPVVAGREVIEDHEPVSDHPPAAQGGSGDGRGKKRKMEAGTGTGTGIGTGTGRG</sequence>
<dbReference type="Proteomes" id="UP001628179">
    <property type="component" value="Unassembled WGS sequence"/>
</dbReference>
<dbReference type="InterPro" id="IPR005888">
    <property type="entry name" value="dTDP_Gluc_deHydtase"/>
</dbReference>
<dbReference type="PANTHER" id="PTHR43000">
    <property type="entry name" value="DTDP-D-GLUCOSE 4,6-DEHYDRATASE-RELATED"/>
    <property type="match status" value="1"/>
</dbReference>
<dbReference type="EMBL" id="BAAFSV010000006">
    <property type="protein sequence ID" value="GAB1320156.1"/>
    <property type="molecule type" value="Genomic_DNA"/>
</dbReference>
<name>A0ABQ0GQZ1_9PEZI</name>
<dbReference type="Gene3D" id="3.40.50.720">
    <property type="entry name" value="NAD(P)-binding Rossmann-like Domain"/>
    <property type="match status" value="1"/>
</dbReference>
<feature type="domain" description="NAD(P)-binding" evidence="5">
    <location>
        <begin position="52"/>
        <end position="379"/>
    </location>
</feature>
<evidence type="ECO:0000259" key="5">
    <source>
        <dbReference type="Pfam" id="PF16363"/>
    </source>
</evidence>
<keyword evidence="3" id="KW-0456">Lyase</keyword>
<evidence type="ECO:0000256" key="4">
    <source>
        <dbReference type="SAM" id="MobiDB-lite"/>
    </source>
</evidence>
<evidence type="ECO:0000256" key="3">
    <source>
        <dbReference type="ARBA" id="ARBA00023239"/>
    </source>
</evidence>
<comment type="caution">
    <text evidence="6">The sequence shown here is derived from an EMBL/GenBank/DDBJ whole genome shotgun (WGS) entry which is preliminary data.</text>
</comment>
<dbReference type="Pfam" id="PF16363">
    <property type="entry name" value="GDP_Man_Dehyd"/>
    <property type="match status" value="1"/>
</dbReference>
<dbReference type="InterPro" id="IPR036291">
    <property type="entry name" value="NAD(P)-bd_dom_sf"/>
</dbReference>
<dbReference type="InterPro" id="IPR016040">
    <property type="entry name" value="NAD(P)-bd_dom"/>
</dbReference>
<evidence type="ECO:0000256" key="1">
    <source>
        <dbReference type="ARBA" id="ARBA00001911"/>
    </source>
</evidence>
<dbReference type="Gene3D" id="3.90.25.10">
    <property type="entry name" value="UDP-galactose 4-epimerase, domain 1"/>
    <property type="match status" value="1"/>
</dbReference>
<accession>A0ABQ0GQZ1</accession>
<dbReference type="GeneID" id="98181108"/>
<dbReference type="CDD" id="cd05246">
    <property type="entry name" value="dTDP_GD_SDR_e"/>
    <property type="match status" value="1"/>
</dbReference>
<feature type="compositionally biased region" description="Gly residues" evidence="4">
    <location>
        <begin position="443"/>
        <end position="456"/>
    </location>
</feature>
<dbReference type="RefSeq" id="XP_070921886.1">
    <property type="nucleotide sequence ID" value="XM_071065785.1"/>
</dbReference>
<protein>
    <submittedName>
        <fullName evidence="6">Rhamnose biosynthetic enzyme 2</fullName>
    </submittedName>
</protein>